<dbReference type="Pfam" id="PF08531">
    <property type="entry name" value="Bac_rhamnosid_N"/>
    <property type="match status" value="1"/>
</dbReference>
<dbReference type="AlphaFoldDB" id="A0A6B8REE2"/>
<feature type="domain" description="Alpha-L-rhamnosidase six-hairpin glycosidase" evidence="6">
    <location>
        <begin position="467"/>
        <end position="791"/>
    </location>
</feature>
<dbReference type="SUPFAM" id="SSF48208">
    <property type="entry name" value="Six-hairpin glycosidases"/>
    <property type="match status" value="1"/>
</dbReference>
<dbReference type="Gene3D" id="2.60.40.10">
    <property type="entry name" value="Immunoglobulins"/>
    <property type="match status" value="1"/>
</dbReference>
<dbReference type="GO" id="GO:0005975">
    <property type="term" value="P:carbohydrate metabolic process"/>
    <property type="evidence" value="ECO:0007669"/>
    <property type="project" value="InterPro"/>
</dbReference>
<dbReference type="Gene3D" id="2.60.420.10">
    <property type="entry name" value="Maltose phosphorylase, domain 3"/>
    <property type="match status" value="1"/>
</dbReference>
<evidence type="ECO:0000256" key="2">
    <source>
        <dbReference type="ARBA" id="ARBA00012652"/>
    </source>
</evidence>
<dbReference type="InterPro" id="IPR012341">
    <property type="entry name" value="6hp_glycosidase-like_sf"/>
</dbReference>
<dbReference type="Pfam" id="PF05592">
    <property type="entry name" value="Bac_rhamnosid"/>
    <property type="match status" value="1"/>
</dbReference>
<accession>A0A6B8REE2</accession>
<dbReference type="RefSeq" id="WP_155699527.1">
    <property type="nucleotide sequence ID" value="NZ_CP034235.1"/>
</dbReference>
<dbReference type="EC" id="3.2.1.40" evidence="2"/>
<dbReference type="InterPro" id="IPR013783">
    <property type="entry name" value="Ig-like_fold"/>
</dbReference>
<evidence type="ECO:0000259" key="5">
    <source>
        <dbReference type="Pfam" id="PF08531"/>
    </source>
</evidence>
<dbReference type="OrthoDB" id="9815108at2"/>
<evidence type="ECO:0000256" key="1">
    <source>
        <dbReference type="ARBA" id="ARBA00001445"/>
    </source>
</evidence>
<organism evidence="8 9">
    <name type="scientific">Paenibacillus psychroresistens</name>
    <dbReference type="NCBI Taxonomy" id="1778678"/>
    <lineage>
        <taxon>Bacteria</taxon>
        <taxon>Bacillati</taxon>
        <taxon>Bacillota</taxon>
        <taxon>Bacilli</taxon>
        <taxon>Bacillales</taxon>
        <taxon>Paenibacillaceae</taxon>
        <taxon>Paenibacillus</taxon>
    </lineage>
</organism>
<dbReference type="Gene3D" id="1.50.10.10">
    <property type="match status" value="1"/>
</dbReference>
<dbReference type="InterPro" id="IPR035398">
    <property type="entry name" value="Bac_rhamnosid_C"/>
</dbReference>
<dbReference type="Pfam" id="PF17389">
    <property type="entry name" value="Bac_rhamnosid6H"/>
    <property type="match status" value="1"/>
</dbReference>
<evidence type="ECO:0000256" key="3">
    <source>
        <dbReference type="ARBA" id="ARBA00022801"/>
    </source>
</evidence>
<sequence length="901" mass="101254">MNHTWEITNLRTNALIDPLGLESSATLLSYVIETSLRDQLQTCYQIVVATSEAKLSHDLGDMWDSGKVETKATSNIIYNGKALISRQRVYWKIRAWDQENQVSNWSKPAYWEAGLLEQTDWIGTWIGQGDFWGGNRSMVPMLAKEFGTSEDKIITEARLYISGLGLFEAHINGSKVSENYYEPGESDCRDTVYYVTYDVTDQLRDGKNAIGVLLGNGMYGNYHEVSTQTGDHLRYSKMNGVAESTSWQGLYGRLKTIVQVEIRYEDGSMDTIVSDESWVFTDSPTSFSGWFGGEDYDATKEIEGWDCAGTRRDSWSQVQVMEPPMGKLATRECPSITVFESYQAISVIRLSNGHYLVDMGRNGAGIPEINLTNISKSMAGGKITLFPGEILNSEGGVDQRTLVETFDWGIVYNSYIVKGAEEENWKPTFSYQGYRYLEIVLSEELADWNPEVTHFKNHLLRTNNEVIGSFKTSSEDINMINTIITRSIESNMYSILTDCPHMEKLGWTEVSQFMFNSIASSFDIQSWMKKITKDIMDSQEESGESIAIAPEYQRITFLYKDPNWGGALILTPWEIYQVYGDWTILKKAYPNMKAYIEYLKTQTTDNLLIGYAQIGEWGAYDKSTPTDFVATSAYYRIVNTVAKISDIIGKVEDTGYFKELAGAIKTAFNNEYYSADSGVYGSGSQASYACALFSEIVEEPNIQRSMGLLVQAIAVTDYHLSTGEVALKQMLTVLAKYGQNEVVYKMVTNKTQPSYLYFVSQGMTTLPEYWDMGRSLNHAMMGHAKEWLTRSLAGISPTSAGYDSFDIKPYIPEDLDEAEATYKCNYGIIASHWTQHAEDKKVTLKITIPVGPIATIYVPKCSGDIVYMDGKEISAYLDESGLYFVVSNVGSGTYVLSTEFS</sequence>
<dbReference type="InterPro" id="IPR016007">
    <property type="entry name" value="Alpha_rhamnosid"/>
</dbReference>
<evidence type="ECO:0000259" key="6">
    <source>
        <dbReference type="Pfam" id="PF17389"/>
    </source>
</evidence>
<evidence type="ECO:0000313" key="9">
    <source>
        <dbReference type="Proteomes" id="UP000426246"/>
    </source>
</evidence>
<dbReference type="PANTHER" id="PTHR33307:SF11">
    <property type="entry name" value="ALPHA-L-RHAMNOSIDASE"/>
    <property type="match status" value="1"/>
</dbReference>
<proteinExistence type="predicted"/>
<dbReference type="GO" id="GO:0030596">
    <property type="term" value="F:alpha-L-rhamnosidase activity"/>
    <property type="evidence" value="ECO:0007669"/>
    <property type="project" value="UniProtKB-EC"/>
</dbReference>
<dbReference type="KEGG" id="ppsc:EHS13_06275"/>
<keyword evidence="3" id="KW-0378">Hydrolase</keyword>
<dbReference type="EMBL" id="CP034235">
    <property type="protein sequence ID" value="QGQ94520.1"/>
    <property type="molecule type" value="Genomic_DNA"/>
</dbReference>
<feature type="domain" description="Alpha-L-rhamnosidase C-terminal" evidence="7">
    <location>
        <begin position="794"/>
        <end position="862"/>
    </location>
</feature>
<reference evidence="9" key="1">
    <citation type="submission" date="2018-11" db="EMBL/GenBank/DDBJ databases">
        <title>Complete genome sequence of Paenibacillus sp. ML311-T8.</title>
        <authorList>
            <person name="Nam Y.-D."/>
            <person name="Kang J."/>
            <person name="Chung W.-H."/>
            <person name="Park Y.S."/>
        </authorList>
    </citation>
    <scope>NUCLEOTIDE SEQUENCE [LARGE SCALE GENOMIC DNA]</scope>
    <source>
        <strain evidence="9">ML311-T8</strain>
    </source>
</reference>
<dbReference type="InterPro" id="IPR008902">
    <property type="entry name" value="Rhamnosid_concanavalin"/>
</dbReference>
<dbReference type="PIRSF" id="PIRSF010631">
    <property type="entry name" value="A-rhamnsds"/>
    <property type="match status" value="1"/>
</dbReference>
<dbReference type="Pfam" id="PF25788">
    <property type="entry name" value="Ig_Rha78A_N"/>
    <property type="match status" value="1"/>
</dbReference>
<name>A0A6B8REE2_9BACL</name>
<dbReference type="InterPro" id="IPR013737">
    <property type="entry name" value="Bac_rhamnosid_N"/>
</dbReference>
<evidence type="ECO:0000259" key="4">
    <source>
        <dbReference type="Pfam" id="PF05592"/>
    </source>
</evidence>
<evidence type="ECO:0000259" key="7">
    <source>
        <dbReference type="Pfam" id="PF17390"/>
    </source>
</evidence>
<keyword evidence="9" id="KW-1185">Reference proteome</keyword>
<dbReference type="InterPro" id="IPR008928">
    <property type="entry name" value="6-hairpin_glycosidase_sf"/>
</dbReference>
<dbReference type="Pfam" id="PF17390">
    <property type="entry name" value="Bac_rhamnosid_C"/>
    <property type="match status" value="1"/>
</dbReference>
<dbReference type="Gene3D" id="2.60.120.260">
    <property type="entry name" value="Galactose-binding domain-like"/>
    <property type="match status" value="2"/>
</dbReference>
<feature type="domain" description="Bacterial alpha-L-rhamnosidase N-terminal" evidence="5">
    <location>
        <begin position="154"/>
        <end position="339"/>
    </location>
</feature>
<protein>
    <recommendedName>
        <fullName evidence="2">alpha-L-rhamnosidase</fullName>
        <ecNumber evidence="2">3.2.1.40</ecNumber>
    </recommendedName>
</protein>
<dbReference type="InterPro" id="IPR035396">
    <property type="entry name" value="Bac_rhamnosid6H"/>
</dbReference>
<feature type="domain" description="Alpha-L-rhamnosidase concanavalin-like" evidence="4">
    <location>
        <begin position="349"/>
        <end position="441"/>
    </location>
</feature>
<dbReference type="Proteomes" id="UP000426246">
    <property type="component" value="Chromosome"/>
</dbReference>
<evidence type="ECO:0000313" key="8">
    <source>
        <dbReference type="EMBL" id="QGQ94520.1"/>
    </source>
</evidence>
<gene>
    <name evidence="8" type="ORF">EHS13_06275</name>
</gene>
<comment type="catalytic activity">
    <reaction evidence="1">
        <text>Hydrolysis of terminal non-reducing alpha-L-rhamnose residues in alpha-L-rhamnosides.</text>
        <dbReference type="EC" id="3.2.1.40"/>
    </reaction>
</comment>
<dbReference type="PANTHER" id="PTHR33307">
    <property type="entry name" value="ALPHA-RHAMNOSIDASE (EUROFUNG)"/>
    <property type="match status" value="1"/>
</dbReference>